<evidence type="ECO:0000256" key="4">
    <source>
        <dbReference type="HAMAP-Rule" id="MF_01371"/>
    </source>
</evidence>
<dbReference type="Proteomes" id="UP000680185">
    <property type="component" value="Unassembled WGS sequence"/>
</dbReference>
<proteinExistence type="inferred from homology"/>
<evidence type="ECO:0000256" key="1">
    <source>
        <dbReference type="ARBA" id="ARBA00007594"/>
    </source>
</evidence>
<reference evidence="8" key="2">
    <citation type="submission" date="2021-03" db="EMBL/GenBank/DDBJ databases">
        <authorList>
            <person name="Jaffe A."/>
        </authorList>
    </citation>
    <scope>NUCLEOTIDE SEQUENCE</scope>
    <source>
        <strain evidence="8">RIFCSPLOWO2_01_FULL_43_13</strain>
    </source>
</reference>
<name>A0A7J4KY58_9ARCH</name>
<dbReference type="GO" id="GO:0003735">
    <property type="term" value="F:structural constituent of ribosome"/>
    <property type="evidence" value="ECO:0007669"/>
    <property type="project" value="UniProtKB-UniRule"/>
</dbReference>
<dbReference type="Proteomes" id="UP000590964">
    <property type="component" value="Unassembled WGS sequence"/>
</dbReference>
<evidence type="ECO:0000313" key="8">
    <source>
        <dbReference type="EMBL" id="MBS3058289.1"/>
    </source>
</evidence>
<sequence length="153" mass="17327">MIAIVRVRGSIGTRWDIKKAFRLLRLKTCNQLSLLPESKQAFGMIRKVQDYATFGKISEKTLARLLEKRARLAGNKRLSLEALKEKKTASFEELAKKIIEGKSALKDFGIKPVFRLSPPKKGFERQGIKKPFKLGGALGDRGEKINELIERMV</sequence>
<dbReference type="PANTHER" id="PTHR11524:SF16">
    <property type="entry name" value="LARGE RIBOSOMAL SUBUNIT PROTEIN UL30"/>
    <property type="match status" value="1"/>
</dbReference>
<dbReference type="SUPFAM" id="SSF55129">
    <property type="entry name" value="Ribosomal protein L30p/L7e"/>
    <property type="match status" value="1"/>
</dbReference>
<dbReference type="GO" id="GO:0000463">
    <property type="term" value="P:maturation of LSU-rRNA from tricistronic rRNA transcript (SSU-rRNA, 5.8S rRNA, LSU-rRNA)"/>
    <property type="evidence" value="ECO:0007669"/>
    <property type="project" value="TreeGrafter"/>
</dbReference>
<dbReference type="Gene3D" id="3.30.1390.20">
    <property type="entry name" value="Ribosomal protein L30, ferredoxin-like fold domain"/>
    <property type="match status" value="1"/>
</dbReference>
<dbReference type="GO" id="GO:0006412">
    <property type="term" value="P:translation"/>
    <property type="evidence" value="ECO:0007669"/>
    <property type="project" value="UniProtKB-UniRule"/>
</dbReference>
<dbReference type="EMBL" id="JAGVWB010000019">
    <property type="protein sequence ID" value="MBS3058289.1"/>
    <property type="molecule type" value="Genomic_DNA"/>
</dbReference>
<dbReference type="InterPro" id="IPR035808">
    <property type="entry name" value="Ribosomal_uL30_euk_arc"/>
</dbReference>
<dbReference type="InterPro" id="IPR036919">
    <property type="entry name" value="Ribo_uL30_ferredoxin-like_sf"/>
</dbReference>
<reference evidence="6 9" key="1">
    <citation type="journal article" date="2020" name="bioRxiv">
        <title>A rank-normalized archaeal taxonomy based on genome phylogeny resolves widespread incomplete and uneven classifications.</title>
        <authorList>
            <person name="Rinke C."/>
            <person name="Chuvochina M."/>
            <person name="Mussig A.J."/>
            <person name="Chaumeil P.-A."/>
            <person name="Waite D.W."/>
            <person name="Whitman W.B."/>
            <person name="Parks D.H."/>
            <person name="Hugenholtz P."/>
        </authorList>
    </citation>
    <scope>NUCLEOTIDE SEQUENCE [LARGE SCALE GENOMIC DNA]</scope>
    <source>
        <strain evidence="6">UBA10191</strain>
    </source>
</reference>
<accession>A0A7J4KY58</accession>
<dbReference type="Gene3D" id="1.10.15.30">
    <property type="match status" value="1"/>
</dbReference>
<dbReference type="InterPro" id="IPR039699">
    <property type="entry name" value="Ribosomal_uL30"/>
</dbReference>
<evidence type="ECO:0000259" key="5">
    <source>
        <dbReference type="Pfam" id="PF00327"/>
    </source>
</evidence>
<dbReference type="PANTHER" id="PTHR11524">
    <property type="entry name" value="60S RIBOSOMAL PROTEIN L7"/>
    <property type="match status" value="1"/>
</dbReference>
<dbReference type="InterPro" id="IPR016082">
    <property type="entry name" value="Ribosomal_uL30_ferredoxin-like"/>
</dbReference>
<gene>
    <name evidence="4" type="primary">rpl30</name>
    <name evidence="6" type="ORF">HA222_01160</name>
    <name evidence="7" type="ORF">HA227_03210</name>
    <name evidence="8" type="ORF">J4478_02715</name>
</gene>
<feature type="domain" description="Large ribosomal subunit protein uL30-like ferredoxin-like fold" evidence="5">
    <location>
        <begin position="2"/>
        <end position="51"/>
    </location>
</feature>
<dbReference type="InterPro" id="IPR005997">
    <property type="entry name" value="Ribosomal_uL30_arc"/>
</dbReference>
<dbReference type="CDD" id="cd01657">
    <property type="entry name" value="Ribosomal_L7_archeal_euk"/>
    <property type="match status" value="1"/>
</dbReference>
<dbReference type="EMBL" id="DUFJ01000070">
    <property type="protein sequence ID" value="HIH33237.1"/>
    <property type="molecule type" value="Genomic_DNA"/>
</dbReference>
<dbReference type="EMBL" id="DUFW01000019">
    <property type="protein sequence ID" value="HIH21258.1"/>
    <property type="molecule type" value="Genomic_DNA"/>
</dbReference>
<dbReference type="NCBIfam" id="TIGR01309">
    <property type="entry name" value="uL30_arch"/>
    <property type="match status" value="1"/>
</dbReference>
<evidence type="ECO:0000256" key="3">
    <source>
        <dbReference type="ARBA" id="ARBA00023274"/>
    </source>
</evidence>
<comment type="similarity">
    <text evidence="1 4">Belongs to the universal ribosomal protein uL30 family.</text>
</comment>
<keyword evidence="3 4" id="KW-0687">Ribonucleoprotein</keyword>
<dbReference type="Pfam" id="PF00327">
    <property type="entry name" value="Ribosomal_L30"/>
    <property type="match status" value="1"/>
</dbReference>
<keyword evidence="2 4" id="KW-0689">Ribosomal protein</keyword>
<evidence type="ECO:0000256" key="2">
    <source>
        <dbReference type="ARBA" id="ARBA00022980"/>
    </source>
</evidence>
<comment type="subunit">
    <text evidence="4">Part of the 50S ribosomal subunit.</text>
</comment>
<comment type="caution">
    <text evidence="7">The sequence shown here is derived from an EMBL/GenBank/DDBJ whole genome shotgun (WGS) entry which is preliminary data.</text>
</comment>
<dbReference type="GO" id="GO:0022625">
    <property type="term" value="C:cytosolic large ribosomal subunit"/>
    <property type="evidence" value="ECO:0007669"/>
    <property type="project" value="UniProtKB-UniRule"/>
</dbReference>
<organism evidence="7 9">
    <name type="scientific">Candidatus Iainarchaeum sp</name>
    <dbReference type="NCBI Taxonomy" id="3101447"/>
    <lineage>
        <taxon>Archaea</taxon>
        <taxon>Candidatus Iainarchaeota</taxon>
        <taxon>Candidatus Iainarchaeia</taxon>
        <taxon>Candidatus Iainarchaeales</taxon>
        <taxon>Candidatus Iainarchaeaceae</taxon>
        <taxon>Candidatus Iainarchaeum</taxon>
    </lineage>
</organism>
<evidence type="ECO:0000313" key="9">
    <source>
        <dbReference type="Proteomes" id="UP000527315"/>
    </source>
</evidence>
<evidence type="ECO:0000313" key="7">
    <source>
        <dbReference type="EMBL" id="HIH33237.1"/>
    </source>
</evidence>
<dbReference type="HAMAP" id="MF_01371_A">
    <property type="entry name" value="Ribosomal_uL30_A"/>
    <property type="match status" value="1"/>
</dbReference>
<protein>
    <recommendedName>
        <fullName evidence="4">Large ribosomal subunit protein uL30</fullName>
    </recommendedName>
</protein>
<dbReference type="AlphaFoldDB" id="A0A7J4KY58"/>
<dbReference type="NCBIfam" id="NF004711">
    <property type="entry name" value="PRK06049.1"/>
    <property type="match status" value="1"/>
</dbReference>
<evidence type="ECO:0000313" key="6">
    <source>
        <dbReference type="EMBL" id="HIH21258.1"/>
    </source>
</evidence>
<reference evidence="8" key="3">
    <citation type="submission" date="2021-05" db="EMBL/GenBank/DDBJ databases">
        <title>Protein family content uncovers lineage relationships and bacterial pathway maintenance mechanisms in DPANN archaea.</title>
        <authorList>
            <person name="Castelle C.J."/>
            <person name="Meheust R."/>
            <person name="Jaffe A.L."/>
            <person name="Seitz K."/>
            <person name="Gong X."/>
            <person name="Baker B.J."/>
            <person name="Banfield J.F."/>
        </authorList>
    </citation>
    <scope>NUCLEOTIDE SEQUENCE</scope>
    <source>
        <strain evidence="8">RIFCSPLOWO2_01_FULL_43_13</strain>
    </source>
</reference>
<dbReference type="GO" id="GO:0003723">
    <property type="term" value="F:RNA binding"/>
    <property type="evidence" value="ECO:0007669"/>
    <property type="project" value="TreeGrafter"/>
</dbReference>
<dbReference type="Proteomes" id="UP000527315">
    <property type="component" value="Unassembled WGS sequence"/>
</dbReference>